<organism evidence="2 3">
    <name type="scientific">Elysia crispata</name>
    <name type="common">lettuce slug</name>
    <dbReference type="NCBI Taxonomy" id="231223"/>
    <lineage>
        <taxon>Eukaryota</taxon>
        <taxon>Metazoa</taxon>
        <taxon>Spiralia</taxon>
        <taxon>Lophotrochozoa</taxon>
        <taxon>Mollusca</taxon>
        <taxon>Gastropoda</taxon>
        <taxon>Heterobranchia</taxon>
        <taxon>Euthyneura</taxon>
        <taxon>Panpulmonata</taxon>
        <taxon>Sacoglossa</taxon>
        <taxon>Placobranchoidea</taxon>
        <taxon>Plakobranchidae</taxon>
        <taxon>Elysia</taxon>
    </lineage>
</organism>
<gene>
    <name evidence="2" type="ORF">RRG08_025875</name>
</gene>
<evidence type="ECO:0000256" key="1">
    <source>
        <dbReference type="SAM" id="MobiDB-lite"/>
    </source>
</evidence>
<protein>
    <submittedName>
        <fullName evidence="2">Uncharacterized protein</fullName>
    </submittedName>
</protein>
<dbReference type="Proteomes" id="UP001283361">
    <property type="component" value="Unassembled WGS sequence"/>
</dbReference>
<feature type="region of interest" description="Disordered" evidence="1">
    <location>
        <begin position="1"/>
        <end position="28"/>
    </location>
</feature>
<proteinExistence type="predicted"/>
<dbReference type="EMBL" id="JAWDGP010003555">
    <property type="protein sequence ID" value="KAK3773209.1"/>
    <property type="molecule type" value="Genomic_DNA"/>
</dbReference>
<comment type="caution">
    <text evidence="2">The sequence shown here is derived from an EMBL/GenBank/DDBJ whole genome shotgun (WGS) entry which is preliminary data.</text>
</comment>
<evidence type="ECO:0000313" key="3">
    <source>
        <dbReference type="Proteomes" id="UP001283361"/>
    </source>
</evidence>
<accession>A0AAE0ZPN2</accession>
<dbReference type="AlphaFoldDB" id="A0AAE0ZPN2"/>
<evidence type="ECO:0000313" key="2">
    <source>
        <dbReference type="EMBL" id="KAK3773209.1"/>
    </source>
</evidence>
<keyword evidence="3" id="KW-1185">Reference proteome</keyword>
<sequence>MPARSHGHTGPIRAAGREEKSNQQATLDNPSLGFFQFRATSTVTSMMKETDRRRSTPSQTDTGIQQCMSQSSVETINAAPVASMHGSREGAWSSATVCIAQFLTYSLKLQALWSASNTNRSTTRSRSREPSKWQIVCSPRPVISASPGSQACRADCVSGVPYDRSRPRFVCQGFVLSTPLSFSPFIRAAPLK</sequence>
<name>A0AAE0ZPN2_9GAST</name>
<reference evidence="2" key="1">
    <citation type="journal article" date="2023" name="G3 (Bethesda)">
        <title>A reference genome for the long-term kleptoplast-retaining sea slug Elysia crispata morphotype clarki.</title>
        <authorList>
            <person name="Eastman K.E."/>
            <person name="Pendleton A.L."/>
            <person name="Shaikh M.A."/>
            <person name="Suttiyut T."/>
            <person name="Ogas R."/>
            <person name="Tomko P."/>
            <person name="Gavelis G."/>
            <person name="Widhalm J.R."/>
            <person name="Wisecaver J.H."/>
        </authorList>
    </citation>
    <scope>NUCLEOTIDE SEQUENCE</scope>
    <source>
        <strain evidence="2">ECLA1</strain>
    </source>
</reference>